<evidence type="ECO:0000259" key="1">
    <source>
        <dbReference type="SMART" id="SM00156"/>
    </source>
</evidence>
<dbReference type="InterPro" id="IPR004843">
    <property type="entry name" value="Calcineurin-like_PHP"/>
</dbReference>
<keyword evidence="3" id="KW-1185">Reference proteome</keyword>
<dbReference type="EMBL" id="CAAKNF010000194">
    <property type="protein sequence ID" value="VIO97059.1"/>
    <property type="molecule type" value="Genomic_DNA"/>
</dbReference>
<dbReference type="SMART" id="SM00156">
    <property type="entry name" value="PP2Ac"/>
    <property type="match status" value="1"/>
</dbReference>
<dbReference type="RefSeq" id="XP_042936789.1">
    <property type="nucleotide sequence ID" value="XM_043080855.1"/>
</dbReference>
<name>A0A4E9FL70_BRUMA</name>
<accession>A0A4E9FL70</accession>
<dbReference type="WBParaSite" id="Bm1081.1">
    <property type="protein sequence ID" value="Bm1081.1"/>
    <property type="gene ID" value="WBGene00221342"/>
</dbReference>
<dbReference type="KEGG" id="bmy:BM_BM1081"/>
<dbReference type="PANTHER" id="PTHR11668">
    <property type="entry name" value="SERINE/THREONINE PROTEIN PHOSPHATASE"/>
    <property type="match status" value="1"/>
</dbReference>
<dbReference type="AlphaFoldDB" id="A0A4E9FL70"/>
<gene>
    <name evidence="2" type="primary">Bm1081</name>
    <name evidence="2" type="ORF">BM_BM1081</name>
</gene>
<reference evidence="3" key="1">
    <citation type="journal article" date="2007" name="Science">
        <title>Draft genome of the filarial nematode parasite Brugia malayi.</title>
        <authorList>
            <person name="Ghedin E."/>
            <person name="Wang S."/>
            <person name="Spiro D."/>
            <person name="Caler E."/>
            <person name="Zhao Q."/>
            <person name="Crabtree J."/>
            <person name="Allen J.E."/>
            <person name="Delcher A.L."/>
            <person name="Guiliano D.B."/>
            <person name="Miranda-Saavedra D."/>
            <person name="Angiuoli S.V."/>
            <person name="Creasy T."/>
            <person name="Amedeo P."/>
            <person name="Haas B."/>
            <person name="El-Sayed N.M."/>
            <person name="Wortman J.R."/>
            <person name="Feldblyum T."/>
            <person name="Tallon L."/>
            <person name="Schatz M."/>
            <person name="Shumway M."/>
            <person name="Koo H."/>
            <person name="Salzberg S.L."/>
            <person name="Schobel S."/>
            <person name="Pertea M."/>
            <person name="Pop M."/>
            <person name="White O."/>
            <person name="Barton G.J."/>
            <person name="Carlow C.K."/>
            <person name="Crawford M.J."/>
            <person name="Daub J."/>
            <person name="Dimmic M.W."/>
            <person name="Estes C.F."/>
            <person name="Foster J.M."/>
            <person name="Ganatra M."/>
            <person name="Gregory W.F."/>
            <person name="Johnson N.M."/>
            <person name="Jin J."/>
            <person name="Komuniecki R."/>
            <person name="Korf I."/>
            <person name="Kumar S."/>
            <person name="Laney S."/>
            <person name="Li B.W."/>
            <person name="Li W."/>
            <person name="Lindblom T.H."/>
            <person name="Lustigman S."/>
            <person name="Ma D."/>
            <person name="Maina C.V."/>
            <person name="Martin D.M."/>
            <person name="McCarter J.P."/>
            <person name="McReynolds L."/>
            <person name="Mitreva M."/>
            <person name="Nutman T.B."/>
            <person name="Parkinson J."/>
            <person name="Peregrin-Alvarez J.M."/>
            <person name="Poole C."/>
            <person name="Ren Q."/>
            <person name="Saunders L."/>
            <person name="Sluder A.E."/>
            <person name="Smith K."/>
            <person name="Stanke M."/>
            <person name="Unnasch T.R."/>
            <person name="Ware J."/>
            <person name="Wei A.D."/>
            <person name="Weil G."/>
            <person name="Williams D.J."/>
            <person name="Zhang Y."/>
            <person name="Williams S.A."/>
            <person name="Fraser-Liggett C."/>
            <person name="Slatko B."/>
            <person name="Blaxter M.L."/>
            <person name="Scott A.L."/>
        </authorList>
    </citation>
    <scope>NUCLEOTIDE SEQUENCE</scope>
    <source>
        <strain evidence="3">FR3</strain>
    </source>
</reference>
<feature type="domain" description="Serine/threonine specific protein phosphatases" evidence="1">
    <location>
        <begin position="40"/>
        <end position="314"/>
    </location>
</feature>
<protein>
    <submittedName>
        <fullName evidence="4">SER_THR_PHOSPHATASE domain-containing protein</fullName>
    </submittedName>
</protein>
<dbReference type="SUPFAM" id="SSF56300">
    <property type="entry name" value="Metallo-dependent phosphatases"/>
    <property type="match status" value="1"/>
</dbReference>
<accession>A0A8L7SLY4</accession>
<dbReference type="Proteomes" id="UP000006672">
    <property type="component" value="Unassembled WGS sequence"/>
</dbReference>
<dbReference type="PANTHER" id="PTHR11668:SF496">
    <property type="entry name" value="SERINE_THREONINE-PROTEIN PHOSPHATASE"/>
    <property type="match status" value="1"/>
</dbReference>
<evidence type="ECO:0000313" key="4">
    <source>
        <dbReference type="WBParaSite" id="Bm1081.1"/>
    </source>
</evidence>
<dbReference type="Gene3D" id="3.60.21.10">
    <property type="match status" value="1"/>
</dbReference>
<evidence type="ECO:0000313" key="3">
    <source>
        <dbReference type="Proteomes" id="UP000006672"/>
    </source>
</evidence>
<dbReference type="InterPro" id="IPR050341">
    <property type="entry name" value="PP1_catalytic_subunit"/>
</dbReference>
<dbReference type="OrthoDB" id="5855022at2759"/>
<dbReference type="GO" id="GO:0016787">
    <property type="term" value="F:hydrolase activity"/>
    <property type="evidence" value="ECO:0007669"/>
    <property type="project" value="InterPro"/>
</dbReference>
<dbReference type="GeneID" id="66057503"/>
<organism evidence="2">
    <name type="scientific">Brugia malayi</name>
    <name type="common">Filarial nematode worm</name>
    <dbReference type="NCBI Taxonomy" id="6279"/>
    <lineage>
        <taxon>Eukaryota</taxon>
        <taxon>Metazoa</taxon>
        <taxon>Ecdysozoa</taxon>
        <taxon>Nematoda</taxon>
        <taxon>Chromadorea</taxon>
        <taxon>Rhabditida</taxon>
        <taxon>Spirurina</taxon>
        <taxon>Spiruromorpha</taxon>
        <taxon>Filarioidea</taxon>
        <taxon>Onchocercidae</taxon>
        <taxon>Brugia</taxon>
    </lineage>
</organism>
<dbReference type="InterPro" id="IPR029052">
    <property type="entry name" value="Metallo-depent_PP-like"/>
</dbReference>
<dbReference type="Pfam" id="PF00149">
    <property type="entry name" value="Metallophos"/>
    <property type="match status" value="1"/>
</dbReference>
<sequence length="539" mass="63441">MANYHPPSKCKKFDEQTLNDIILSIFKKSFRHGIPALVWMNREIMITLIHHAIELIDRSDSMFIVVLDEALERKSIFVVGSIDGDLTYLMTLLKQYKMPPTSYFIFLGDYLDCFNPSRIDALLLLLSLKLRFPRNICLFRGHYETFEMCKAIGFDKIINDERLLQSFFLLFEYLPIVGIFGKFLCLHAGISTFMTDDSFLHAFVKPIEVKRMTVRERTVLTDILYGKPDKNLPTLFAPSNSYPIGNRFNQEALNEILNIFECKRLIRGCGCRESNSAKFDFDNRKCITIVSGCSSKHTSCERSLIQIHRYGQFVILNIDKDIGWNLKCKHYFKRSLETFICYCTELFQSTPYDYQFDLSVKCVACGWIAQGKKPENVTISHALLKSFVEEMIYPHKLHNHFLLDPRLEQYMHVELFPLCQDFYYHGLEQLTISFPSINEYPFIKSPMIKWNEEMLETVSKMIESNYKTSQNKSYVYINRIIRPGYDLEPNKEPIGDEIEHFHKLDLQRLRQLQHWLRTIFAPRLSYKYRIERLSNENVN</sequence>
<reference evidence="2" key="2">
    <citation type="submission" date="2019-04" db="EMBL/GenBank/DDBJ databases">
        <authorList>
            <person name="Howe K."/>
            <person name="Paulini M."/>
            <person name="Williams G."/>
        </authorList>
    </citation>
    <scope>NUCLEOTIDE SEQUENCE [LARGE SCALE GENOMIC DNA]</scope>
    <source>
        <strain evidence="2">FR3</strain>
    </source>
</reference>
<dbReference type="InterPro" id="IPR006186">
    <property type="entry name" value="Ser/Thr-sp_prot-phosphatase"/>
</dbReference>
<evidence type="ECO:0000313" key="2">
    <source>
        <dbReference type="EMBL" id="VIO97059.1"/>
    </source>
</evidence>
<reference evidence="4" key="3">
    <citation type="submission" date="2022-04" db="UniProtKB">
        <authorList>
            <consortium name="WormBaseParasite"/>
        </authorList>
    </citation>
    <scope>IDENTIFICATION</scope>
</reference>
<proteinExistence type="predicted"/>
<dbReference type="CTD" id="66057503"/>